<evidence type="ECO:0000313" key="2">
    <source>
        <dbReference type="EMBL" id="EGG30746.1"/>
    </source>
</evidence>
<dbReference type="InterPro" id="IPR007492">
    <property type="entry name" value="LytTR_DNA-bd_dom"/>
</dbReference>
<dbReference type="PROSITE" id="PS50930">
    <property type="entry name" value="HTH_LYTTR"/>
    <property type="match status" value="1"/>
</dbReference>
<dbReference type="Gene3D" id="3.40.50.2300">
    <property type="match status" value="1"/>
</dbReference>
<dbReference type="GO" id="GO:0003677">
    <property type="term" value="F:DNA binding"/>
    <property type="evidence" value="ECO:0007669"/>
    <property type="project" value="InterPro"/>
</dbReference>
<sequence>MSLRALIVDDEELARRGLLRRLETLPNVEVIGQASNGFEAVEMIGELNPDVVFLDIQMPGMNGFDVIAKLQSDTLPLIVFTTAYDEYAVDAFKVHAIDYLLKPVEIDRLTDAVTRAAERLSFEKSDSSKQALLDLMMSATTKHPKEISATDTENTKKGDTWPEKIAIKDGSDITLIRVADIEWVDAAGDYMCVHAQGNTHIMRITMRQLSEKLNPDVFLRVHRSTIVNVNLITGAQALTNGEYTLTLSNGTRLKVSRSYRDVIKQFLSTH</sequence>
<dbReference type="Pfam" id="PF04397">
    <property type="entry name" value="LytTR"/>
    <property type="match status" value="1"/>
</dbReference>
<dbReference type="SMART" id="SM00850">
    <property type="entry name" value="LytTR"/>
    <property type="match status" value="1"/>
</dbReference>
<organism evidence="2 3">
    <name type="scientific">Aequoribacter fuscus</name>
    <dbReference type="NCBI Taxonomy" id="2518989"/>
    <lineage>
        <taxon>Bacteria</taxon>
        <taxon>Pseudomonadati</taxon>
        <taxon>Pseudomonadota</taxon>
        <taxon>Gammaproteobacteria</taxon>
        <taxon>Cellvibrionales</taxon>
        <taxon>Halieaceae</taxon>
        <taxon>Aequoribacter</taxon>
    </lineage>
</organism>
<dbReference type="PANTHER" id="PTHR37299">
    <property type="entry name" value="TRANSCRIPTIONAL REGULATOR-RELATED"/>
    <property type="match status" value="1"/>
</dbReference>
<dbReference type="OrthoDB" id="236568at2"/>
<dbReference type="SUPFAM" id="SSF52172">
    <property type="entry name" value="CheY-like"/>
    <property type="match status" value="1"/>
</dbReference>
<evidence type="ECO:0000256" key="1">
    <source>
        <dbReference type="ARBA" id="ARBA00023012"/>
    </source>
</evidence>
<reference evidence="2 3" key="1">
    <citation type="journal article" date="2011" name="J. Bacteriol.">
        <title>Genome sequence of strain IMCC3088, a proteorhodopsin-containing marine bacterium belonging to the OM60/NOR5 clade.</title>
        <authorList>
            <person name="Jang Y."/>
            <person name="Oh H.M."/>
            <person name="Kang I."/>
            <person name="Lee K."/>
            <person name="Yang S.J."/>
            <person name="Cho J.C."/>
        </authorList>
    </citation>
    <scope>NUCLEOTIDE SEQUENCE [LARGE SCALE GENOMIC DNA]</scope>
    <source>
        <strain evidence="2 3">IMCC3088</strain>
    </source>
</reference>
<dbReference type="SMART" id="SM00448">
    <property type="entry name" value="REC"/>
    <property type="match status" value="1"/>
</dbReference>
<gene>
    <name evidence="2" type="ORF">IMCC3088_2327</name>
</gene>
<dbReference type="InterPro" id="IPR011006">
    <property type="entry name" value="CheY-like_superfamily"/>
</dbReference>
<dbReference type="Pfam" id="PF00072">
    <property type="entry name" value="Response_reg"/>
    <property type="match status" value="1"/>
</dbReference>
<dbReference type="Gene3D" id="2.40.50.1020">
    <property type="entry name" value="LytTr DNA-binding domain"/>
    <property type="match status" value="1"/>
</dbReference>
<dbReference type="PANTHER" id="PTHR37299:SF1">
    <property type="entry name" value="STAGE 0 SPORULATION PROTEIN A HOMOLOG"/>
    <property type="match status" value="1"/>
</dbReference>
<dbReference type="STRING" id="2518989.IMCC3088_2327"/>
<proteinExistence type="predicted"/>
<dbReference type="AlphaFoldDB" id="F3KYS3"/>
<dbReference type="GO" id="GO:0000156">
    <property type="term" value="F:phosphorelay response regulator activity"/>
    <property type="evidence" value="ECO:0007669"/>
    <property type="project" value="InterPro"/>
</dbReference>
<dbReference type="RefSeq" id="WP_009574555.1">
    <property type="nucleotide sequence ID" value="NZ_AEIG01000006.1"/>
</dbReference>
<accession>F3KYS3</accession>
<keyword evidence="3" id="KW-1185">Reference proteome</keyword>
<dbReference type="InterPro" id="IPR046947">
    <property type="entry name" value="LytR-like"/>
</dbReference>
<protein>
    <submittedName>
        <fullName evidence="2">Response regulator</fullName>
    </submittedName>
</protein>
<evidence type="ECO:0000313" key="3">
    <source>
        <dbReference type="Proteomes" id="UP000005615"/>
    </source>
</evidence>
<comment type="caution">
    <text evidence="2">The sequence shown here is derived from an EMBL/GenBank/DDBJ whole genome shotgun (WGS) entry which is preliminary data.</text>
</comment>
<dbReference type="eggNOG" id="COG3279">
    <property type="taxonomic scope" value="Bacteria"/>
</dbReference>
<dbReference type="InterPro" id="IPR001789">
    <property type="entry name" value="Sig_transdc_resp-reg_receiver"/>
</dbReference>
<dbReference type="PROSITE" id="PS50110">
    <property type="entry name" value="RESPONSE_REGULATORY"/>
    <property type="match status" value="1"/>
</dbReference>
<dbReference type="FunFam" id="3.40.50.2300:FF:000051">
    <property type="entry name" value="Two-component response regulator yehT"/>
    <property type="match status" value="1"/>
</dbReference>
<dbReference type="Proteomes" id="UP000005615">
    <property type="component" value="Unassembled WGS sequence"/>
</dbReference>
<name>F3KYS3_9GAMM</name>
<keyword evidence="1" id="KW-0902">Two-component regulatory system</keyword>
<dbReference type="EMBL" id="AEIG01000006">
    <property type="protein sequence ID" value="EGG30746.1"/>
    <property type="molecule type" value="Genomic_DNA"/>
</dbReference>